<keyword evidence="4" id="KW-1185">Reference proteome</keyword>
<dbReference type="EMBL" id="JAVHJO010000005">
    <property type="protein sequence ID" value="KAK6540373.1"/>
    <property type="molecule type" value="Genomic_DNA"/>
</dbReference>
<evidence type="ECO:0000256" key="1">
    <source>
        <dbReference type="SAM" id="MobiDB-lite"/>
    </source>
</evidence>
<comment type="caution">
    <text evidence="3">The sequence shown here is derived from an EMBL/GenBank/DDBJ whole genome shotgun (WGS) entry which is preliminary data.</text>
</comment>
<accession>A0AAV9XEN8</accession>
<feature type="domain" description="Clr5" evidence="2">
    <location>
        <begin position="17"/>
        <end position="70"/>
    </location>
</feature>
<sequence>MTNDGNHGKKRAREIGQEVWDLHKGRITQLYLDENRSPAEIRDILQGECGFIASPSQYIRMVNKVWGLKKNLTRSDLQTIENNIHRRELEGRETEVTVGGRIVGENELRRKKRRKFTTILEQHIEALASSTSEDKRWYMPSSENSFMRQVLAPKAIRYPTEWLQDHLAVTMEQSPAMFLSFLKSFMIRLANNIDHPKVQRRCMDCIVESPTLRRNIAFLKMVLQQTKPIKPSIYIDETGQNSKEGFELVLENFAAQLLYSASRVGHINIVKMLVRWFDMHRLSELADPRLGQLQVIGVTAIQFAIEYKQQAVYNFLLEQGFDVKVAPISDLSPSLLWTAVLVNLPDLLSELIHTYGARDRHEHKFVSKFETLFKGYLDQIRAERLPWIMFSDSGTSSYATRTHARVSTTSVGNRRPAIHSKKQQSQFQADSAHTPIPSSLGD</sequence>
<reference evidence="3 4" key="1">
    <citation type="submission" date="2019-10" db="EMBL/GenBank/DDBJ databases">
        <authorList>
            <person name="Palmer J.M."/>
        </authorList>
    </citation>
    <scope>NUCLEOTIDE SEQUENCE [LARGE SCALE GENOMIC DNA]</scope>
    <source>
        <strain evidence="3 4">TWF694</strain>
    </source>
</reference>
<dbReference type="InterPro" id="IPR025676">
    <property type="entry name" value="Clr5_dom"/>
</dbReference>
<evidence type="ECO:0000259" key="2">
    <source>
        <dbReference type="Pfam" id="PF14420"/>
    </source>
</evidence>
<gene>
    <name evidence="3" type="ORF">TWF694_009174</name>
</gene>
<dbReference type="InterPro" id="IPR036770">
    <property type="entry name" value="Ankyrin_rpt-contain_sf"/>
</dbReference>
<name>A0AAV9XEN8_9PEZI</name>
<protein>
    <recommendedName>
        <fullName evidence="2">Clr5 domain-containing protein</fullName>
    </recommendedName>
</protein>
<dbReference type="SUPFAM" id="SSF48403">
    <property type="entry name" value="Ankyrin repeat"/>
    <property type="match status" value="1"/>
</dbReference>
<evidence type="ECO:0000313" key="3">
    <source>
        <dbReference type="EMBL" id="KAK6540373.1"/>
    </source>
</evidence>
<dbReference type="AlphaFoldDB" id="A0AAV9XEN8"/>
<dbReference type="Pfam" id="PF14420">
    <property type="entry name" value="Clr5"/>
    <property type="match status" value="1"/>
</dbReference>
<feature type="region of interest" description="Disordered" evidence="1">
    <location>
        <begin position="405"/>
        <end position="442"/>
    </location>
</feature>
<proteinExistence type="predicted"/>
<dbReference type="PANTHER" id="PTHR38788">
    <property type="entry name" value="CLR5 DOMAIN-CONTAINING PROTEIN"/>
    <property type="match status" value="1"/>
</dbReference>
<dbReference type="PANTHER" id="PTHR38788:SF3">
    <property type="entry name" value="CLR5 DOMAIN-CONTAINING PROTEIN"/>
    <property type="match status" value="1"/>
</dbReference>
<evidence type="ECO:0000313" key="4">
    <source>
        <dbReference type="Proteomes" id="UP001365542"/>
    </source>
</evidence>
<organism evidence="3 4">
    <name type="scientific">Orbilia ellipsospora</name>
    <dbReference type="NCBI Taxonomy" id="2528407"/>
    <lineage>
        <taxon>Eukaryota</taxon>
        <taxon>Fungi</taxon>
        <taxon>Dikarya</taxon>
        <taxon>Ascomycota</taxon>
        <taxon>Pezizomycotina</taxon>
        <taxon>Orbiliomycetes</taxon>
        <taxon>Orbiliales</taxon>
        <taxon>Orbiliaceae</taxon>
        <taxon>Orbilia</taxon>
    </lineage>
</organism>
<dbReference type="Proteomes" id="UP001365542">
    <property type="component" value="Unassembled WGS sequence"/>
</dbReference>